<dbReference type="GeneID" id="111113946"/>
<protein>
    <submittedName>
        <fullName evidence="3">Uncharacterized protein LOC111113946</fullName>
    </submittedName>
</protein>
<name>A0A8B8BX47_CRAVI</name>
<evidence type="ECO:0000256" key="1">
    <source>
        <dbReference type="SAM" id="MobiDB-lite"/>
    </source>
</evidence>
<dbReference type="Proteomes" id="UP000694844">
    <property type="component" value="Chromosome 9"/>
</dbReference>
<gene>
    <name evidence="3" type="primary">LOC111113946</name>
</gene>
<dbReference type="InterPro" id="IPR047273">
    <property type="entry name" value="VRTN_OTU_dom"/>
</dbReference>
<evidence type="ECO:0000313" key="2">
    <source>
        <dbReference type="Proteomes" id="UP000694844"/>
    </source>
</evidence>
<dbReference type="RefSeq" id="XP_022307948.1">
    <property type="nucleotide sequence ID" value="XM_022452240.1"/>
</dbReference>
<dbReference type="PANTHER" id="PTHR46601">
    <property type="entry name" value="ULP_PROTEASE DOMAIN-CONTAINING PROTEIN"/>
    <property type="match status" value="1"/>
</dbReference>
<dbReference type="OrthoDB" id="10043303at2759"/>
<dbReference type="AlphaFoldDB" id="A0A8B8BX47"/>
<dbReference type="Gene3D" id="3.90.70.80">
    <property type="match status" value="1"/>
</dbReference>
<proteinExistence type="predicted"/>
<keyword evidence="2" id="KW-1185">Reference proteome</keyword>
<dbReference type="PANTHER" id="PTHR46601:SF1">
    <property type="entry name" value="ADF-H DOMAIN-CONTAINING PROTEIN"/>
    <property type="match status" value="1"/>
</dbReference>
<accession>A0A8B8BX47</accession>
<dbReference type="KEGG" id="cvn:111113946"/>
<sequence>MKEACIIISADLGHDYHAVEYYKSLVDQHIRTQIEIEPEKMVVFSDGCAAQYKSKGPFADLSLMNTPVSRNFYGSEHGKSACDAEIGILNRLIDRAIIGKKVVINNSKDLFNYCKKHLIIDEMFAKRTFFHVTENEVPRDREQTMVRPIPNIRKFHSLENIEPYKIKVRSLSCFCKECLNHSPQTCLNNDYVSPFLTKKMTLVQPKKDSEEEYHDYPQITAAEKDKENINPRSKSKDVNVKKDNNNKQTKVGVRKNPIMRKKLSYRENITRVKGVESINVKSTKQHKQIATPQAMNTVQTVMSREQYFGSKLQQLQGCGNFDDLLAISIHLKEEFDTIDIKVDGNVNIVENNLIVDKTASDLLQHKSGKVPSKFATSHPVVVYGDGNCLPRSISVMVFGNEEHYHEIRARIVVEMVVNEKSYLNQETLLRGNIFEAKEASCILKTYIMFCEHYIPGVVLTENVIQRIYETEALEVCKNGQWMGIWELLAISSVLNCKLLSIYPDVANSSSSVPLSVLNRTILPLETNAATTTLRGIMWSSLRNDNKIDHFVPLIPIEKRQDTILEDFFETSMSFDEHDNSFINQFLESVLESDSEIPSESERYVTIPEVNQPSAERNGSILDIQTPVHVADTETEVTMPEVNQPSAESSDISLNSENHEFEQSEETVNSSRTSIEFTEWPQLETPVKMYNTGEYLLLKCGTKFSPAVS</sequence>
<reference evidence="3" key="1">
    <citation type="submission" date="2025-08" db="UniProtKB">
        <authorList>
            <consortium name="RefSeq"/>
        </authorList>
    </citation>
    <scope>IDENTIFICATION</scope>
    <source>
        <tissue evidence="3">Whole sample</tissue>
    </source>
</reference>
<organism evidence="2 3">
    <name type="scientific">Crassostrea virginica</name>
    <name type="common">Eastern oyster</name>
    <dbReference type="NCBI Taxonomy" id="6565"/>
    <lineage>
        <taxon>Eukaryota</taxon>
        <taxon>Metazoa</taxon>
        <taxon>Spiralia</taxon>
        <taxon>Lophotrochozoa</taxon>
        <taxon>Mollusca</taxon>
        <taxon>Bivalvia</taxon>
        <taxon>Autobranchia</taxon>
        <taxon>Pteriomorphia</taxon>
        <taxon>Ostreida</taxon>
        <taxon>Ostreoidea</taxon>
        <taxon>Ostreidae</taxon>
        <taxon>Crassostrea</taxon>
    </lineage>
</organism>
<feature type="region of interest" description="Disordered" evidence="1">
    <location>
        <begin position="223"/>
        <end position="242"/>
    </location>
</feature>
<evidence type="ECO:0000313" key="3">
    <source>
        <dbReference type="RefSeq" id="XP_022307948.1"/>
    </source>
</evidence>
<dbReference type="CDD" id="cd22791">
    <property type="entry name" value="OTU_VRTN"/>
    <property type="match status" value="1"/>
</dbReference>